<reference evidence="4" key="2">
    <citation type="submission" date="2025-09" db="UniProtKB">
        <authorList>
            <consortium name="Ensembl"/>
        </authorList>
    </citation>
    <scope>IDENTIFICATION</scope>
</reference>
<dbReference type="GO" id="GO:0097320">
    <property type="term" value="P:plasma membrane tubulation"/>
    <property type="evidence" value="ECO:0007669"/>
    <property type="project" value="TreeGrafter"/>
</dbReference>
<dbReference type="Gene3D" id="1.20.1270.60">
    <property type="entry name" value="Arfaptin homology (AH) domain/BAR domain"/>
    <property type="match status" value="1"/>
</dbReference>
<evidence type="ECO:0000313" key="5">
    <source>
        <dbReference type="Proteomes" id="UP000261540"/>
    </source>
</evidence>
<name>A0A3B3SZH0_9TELE</name>
<comment type="subcellular location">
    <subcellularLocation>
        <location evidence="1">Cytoplasm</location>
    </subcellularLocation>
</comment>
<organism evidence="4 5">
    <name type="scientific">Paramormyrops kingsleyae</name>
    <dbReference type="NCBI Taxonomy" id="1676925"/>
    <lineage>
        <taxon>Eukaryota</taxon>
        <taxon>Metazoa</taxon>
        <taxon>Chordata</taxon>
        <taxon>Craniata</taxon>
        <taxon>Vertebrata</taxon>
        <taxon>Euteleostomi</taxon>
        <taxon>Actinopterygii</taxon>
        <taxon>Neopterygii</taxon>
        <taxon>Teleostei</taxon>
        <taxon>Osteoglossocephala</taxon>
        <taxon>Osteoglossomorpha</taxon>
        <taxon>Osteoglossiformes</taxon>
        <taxon>Mormyridae</taxon>
        <taxon>Paramormyrops</taxon>
    </lineage>
</organism>
<sequence length="206" mass="23918">AAESMATTGSPGSAGVFAKRLQRQFSRAQEKVLQKLGKSEETKDKHFDLCCQNLNKQQVRWWPVMRETSKQLSQTLMGIYSSDFEREEDLSLVMAKEERLWSNFEEKLADGSIRIMDNYMNQFPEIKEKVAKRGRKLVDFDSSRHHLDVLCNSKKKDEAKIAKVRQEKDPISFNTLTLCCSLSWRTWKKEPLKSMGSQHINQQELV</sequence>
<dbReference type="Ensembl" id="ENSPKIT00000016749.1">
    <property type="protein sequence ID" value="ENSPKIP00000035810.1"/>
    <property type="gene ID" value="ENSPKIG00000014588.1"/>
</dbReference>
<dbReference type="SMART" id="SM00721">
    <property type="entry name" value="BAR"/>
    <property type="match status" value="1"/>
</dbReference>
<dbReference type="GO" id="GO:0002102">
    <property type="term" value="C:podosome"/>
    <property type="evidence" value="ECO:0007669"/>
    <property type="project" value="TreeGrafter"/>
</dbReference>
<evidence type="ECO:0000259" key="3">
    <source>
        <dbReference type="SMART" id="SM00721"/>
    </source>
</evidence>
<dbReference type="PANTHER" id="PTHR46514:SF1">
    <property type="entry name" value="BRIDGING INTEGRATOR 2"/>
    <property type="match status" value="1"/>
</dbReference>
<dbReference type="GO" id="GO:0001891">
    <property type="term" value="C:phagocytic cup"/>
    <property type="evidence" value="ECO:0007669"/>
    <property type="project" value="TreeGrafter"/>
</dbReference>
<dbReference type="GeneTree" id="ENSGT00950000182882"/>
<evidence type="ECO:0000313" key="4">
    <source>
        <dbReference type="Ensembl" id="ENSPKIP00000035810.1"/>
    </source>
</evidence>
<dbReference type="GO" id="GO:0005543">
    <property type="term" value="F:phospholipid binding"/>
    <property type="evidence" value="ECO:0007669"/>
    <property type="project" value="TreeGrafter"/>
</dbReference>
<keyword evidence="2" id="KW-0963">Cytoplasm</keyword>
<dbReference type="GO" id="GO:0006911">
    <property type="term" value="P:phagocytosis, engulfment"/>
    <property type="evidence" value="ECO:0007669"/>
    <property type="project" value="TreeGrafter"/>
</dbReference>
<dbReference type="SUPFAM" id="SSF103657">
    <property type="entry name" value="BAR/IMD domain-like"/>
    <property type="match status" value="1"/>
</dbReference>
<dbReference type="AlphaFoldDB" id="A0A3B3SZH0"/>
<dbReference type="GO" id="GO:0005737">
    <property type="term" value="C:cytoplasm"/>
    <property type="evidence" value="ECO:0007669"/>
    <property type="project" value="UniProtKB-SubCell"/>
</dbReference>
<reference evidence="4" key="1">
    <citation type="submission" date="2025-08" db="UniProtKB">
        <authorList>
            <consortium name="Ensembl"/>
        </authorList>
    </citation>
    <scope>IDENTIFICATION</scope>
</reference>
<dbReference type="GO" id="GO:0071800">
    <property type="term" value="P:podosome assembly"/>
    <property type="evidence" value="ECO:0007669"/>
    <property type="project" value="TreeGrafter"/>
</dbReference>
<accession>A0A3B3SZH0</accession>
<evidence type="ECO:0000256" key="2">
    <source>
        <dbReference type="ARBA" id="ARBA00022490"/>
    </source>
</evidence>
<evidence type="ECO:0000256" key="1">
    <source>
        <dbReference type="ARBA" id="ARBA00004496"/>
    </source>
</evidence>
<dbReference type="PANTHER" id="PTHR46514">
    <property type="entry name" value="AMPHIPHYSIN"/>
    <property type="match status" value="1"/>
</dbReference>
<proteinExistence type="predicted"/>
<protein>
    <submittedName>
        <fullName evidence="4">Bridging integrator 2a</fullName>
    </submittedName>
</protein>
<dbReference type="Proteomes" id="UP000261540">
    <property type="component" value="Unplaced"/>
</dbReference>
<dbReference type="InterPro" id="IPR004148">
    <property type="entry name" value="BAR_dom"/>
</dbReference>
<dbReference type="InterPro" id="IPR027267">
    <property type="entry name" value="AH/BAR_dom_sf"/>
</dbReference>
<keyword evidence="5" id="KW-1185">Reference proteome</keyword>
<dbReference type="InterPro" id="IPR003005">
    <property type="entry name" value="Amphiphysin"/>
</dbReference>
<feature type="domain" description="BAR" evidence="3">
    <location>
        <begin position="20"/>
        <end position="204"/>
    </location>
</feature>
<dbReference type="Pfam" id="PF03114">
    <property type="entry name" value="BAR"/>
    <property type="match status" value="1"/>
</dbReference>